<dbReference type="InterPro" id="IPR036063">
    <property type="entry name" value="Smr_dom_sf"/>
</dbReference>
<feature type="domain" description="Smr" evidence="1">
    <location>
        <begin position="57"/>
        <end position="135"/>
    </location>
</feature>
<reference evidence="2" key="1">
    <citation type="submission" date="2018-05" db="EMBL/GenBank/DDBJ databases">
        <authorList>
            <person name="Lanie J.A."/>
            <person name="Ng W.-L."/>
            <person name="Kazmierczak K.M."/>
            <person name="Andrzejewski T.M."/>
            <person name="Davidsen T.M."/>
            <person name="Wayne K.J."/>
            <person name="Tettelin H."/>
            <person name="Glass J.I."/>
            <person name="Rusch D."/>
            <person name="Podicherti R."/>
            <person name="Tsui H.-C.T."/>
            <person name="Winkler M.E."/>
        </authorList>
    </citation>
    <scope>NUCLEOTIDE SEQUENCE</scope>
</reference>
<dbReference type="PANTHER" id="PTHR35562:SF2">
    <property type="entry name" value="DNA ENDONUCLEASE SMRA-RELATED"/>
    <property type="match status" value="1"/>
</dbReference>
<dbReference type="PROSITE" id="PS50828">
    <property type="entry name" value="SMR"/>
    <property type="match status" value="1"/>
</dbReference>
<organism evidence="2">
    <name type="scientific">marine metagenome</name>
    <dbReference type="NCBI Taxonomy" id="408172"/>
    <lineage>
        <taxon>unclassified sequences</taxon>
        <taxon>metagenomes</taxon>
        <taxon>ecological metagenomes</taxon>
    </lineage>
</organism>
<accession>A0A381YHN7</accession>
<dbReference type="PANTHER" id="PTHR35562">
    <property type="entry name" value="DNA ENDONUCLEASE SMRA-RELATED"/>
    <property type="match status" value="1"/>
</dbReference>
<protein>
    <recommendedName>
        <fullName evidence="1">Smr domain-containing protein</fullName>
    </recommendedName>
</protein>
<dbReference type="Gene3D" id="3.30.1370.110">
    <property type="match status" value="1"/>
</dbReference>
<name>A0A381YHN7_9ZZZZ</name>
<gene>
    <name evidence="2" type="ORF">METZ01_LOCUS129378</name>
</gene>
<sequence>MKKLSESDLLLWRKTNKDNPFEYKEMIRNLEAPTPTSLPREILKKLANKKLPIDATLDLHGYDRISAREQAIKFIKGSVNSRCKYVCIITGKGKGLVRDSVLSYLKEKDSFLFVVGYSSAHRLQGGDGAIIIHLRKKKH</sequence>
<dbReference type="InterPro" id="IPR002625">
    <property type="entry name" value="Smr_dom"/>
</dbReference>
<evidence type="ECO:0000313" key="2">
    <source>
        <dbReference type="EMBL" id="SVA76524.1"/>
    </source>
</evidence>
<dbReference type="AlphaFoldDB" id="A0A381YHN7"/>
<evidence type="ECO:0000259" key="1">
    <source>
        <dbReference type="PROSITE" id="PS50828"/>
    </source>
</evidence>
<dbReference type="SUPFAM" id="SSF160443">
    <property type="entry name" value="SMR domain-like"/>
    <property type="match status" value="1"/>
</dbReference>
<dbReference type="EMBL" id="UINC01018258">
    <property type="protein sequence ID" value="SVA76524.1"/>
    <property type="molecule type" value="Genomic_DNA"/>
</dbReference>
<proteinExistence type="predicted"/>
<dbReference type="Pfam" id="PF01713">
    <property type="entry name" value="Smr"/>
    <property type="match status" value="1"/>
</dbReference>